<comment type="caution">
    <text evidence="8">The sequence shown here is derived from an EMBL/GenBank/DDBJ whole genome shotgun (WGS) entry which is preliminary data.</text>
</comment>
<evidence type="ECO:0000313" key="9">
    <source>
        <dbReference type="Proteomes" id="UP001289374"/>
    </source>
</evidence>
<dbReference type="AlphaFoldDB" id="A0AAE1X005"/>
<dbReference type="InterPro" id="IPR030184">
    <property type="entry name" value="WAT1-related"/>
</dbReference>
<dbReference type="Pfam" id="PF00892">
    <property type="entry name" value="EamA"/>
    <property type="match status" value="1"/>
</dbReference>
<evidence type="ECO:0000256" key="2">
    <source>
        <dbReference type="ARBA" id="ARBA00007635"/>
    </source>
</evidence>
<protein>
    <submittedName>
        <fullName evidence="8">WAT1-related protein</fullName>
    </submittedName>
</protein>
<comment type="similarity">
    <text evidence="2">Belongs to the drug/metabolite transporter (DMT) superfamily. Plant drug/metabolite exporter (P-DME) (TC 2.A.7.4) family.</text>
</comment>
<accession>A0AAE1X005</accession>
<dbReference type="SUPFAM" id="SSF103481">
    <property type="entry name" value="Multidrug resistance efflux transporter EmrE"/>
    <property type="match status" value="1"/>
</dbReference>
<reference evidence="8" key="1">
    <citation type="submission" date="2020-06" db="EMBL/GenBank/DDBJ databases">
        <authorList>
            <person name="Li T."/>
            <person name="Hu X."/>
            <person name="Zhang T."/>
            <person name="Song X."/>
            <person name="Zhang H."/>
            <person name="Dai N."/>
            <person name="Sheng W."/>
            <person name="Hou X."/>
            <person name="Wei L."/>
        </authorList>
    </citation>
    <scope>NUCLEOTIDE SEQUENCE</scope>
    <source>
        <strain evidence="8">K16</strain>
        <tissue evidence="8">Leaf</tissue>
    </source>
</reference>
<feature type="transmembrane region" description="Helical" evidence="6">
    <location>
        <begin position="354"/>
        <end position="376"/>
    </location>
</feature>
<keyword evidence="4 6" id="KW-1133">Transmembrane helix</keyword>
<feature type="transmembrane region" description="Helical" evidence="6">
    <location>
        <begin position="262"/>
        <end position="284"/>
    </location>
</feature>
<feature type="transmembrane region" description="Helical" evidence="6">
    <location>
        <begin position="101"/>
        <end position="121"/>
    </location>
</feature>
<dbReference type="PANTHER" id="PTHR31218">
    <property type="entry name" value="WAT1-RELATED PROTEIN"/>
    <property type="match status" value="1"/>
</dbReference>
<evidence type="ECO:0000256" key="1">
    <source>
        <dbReference type="ARBA" id="ARBA00004141"/>
    </source>
</evidence>
<evidence type="ECO:0000313" key="8">
    <source>
        <dbReference type="EMBL" id="KAK4402820.1"/>
    </source>
</evidence>
<dbReference type="Proteomes" id="UP001289374">
    <property type="component" value="Unassembled WGS sequence"/>
</dbReference>
<feature type="transmembrane region" description="Helical" evidence="6">
    <location>
        <begin position="68"/>
        <end position="89"/>
    </location>
</feature>
<keyword evidence="5 6" id="KW-0472">Membrane</keyword>
<dbReference type="GO" id="GO:0016020">
    <property type="term" value="C:membrane"/>
    <property type="evidence" value="ECO:0007669"/>
    <property type="project" value="UniProtKB-SubCell"/>
</dbReference>
<evidence type="ECO:0000256" key="4">
    <source>
        <dbReference type="ARBA" id="ARBA00022989"/>
    </source>
</evidence>
<proteinExistence type="inferred from homology"/>
<keyword evidence="3 6" id="KW-0812">Transmembrane</keyword>
<feature type="transmembrane region" description="Helical" evidence="6">
    <location>
        <begin position="34"/>
        <end position="56"/>
    </location>
</feature>
<feature type="domain" description="EamA" evidence="7">
    <location>
        <begin position="9"/>
        <end position="146"/>
    </location>
</feature>
<gene>
    <name evidence="8" type="ORF">Sango_1022700</name>
</gene>
<keyword evidence="9" id="KW-1185">Reference proteome</keyword>
<feature type="transmembrane region" description="Helical" evidence="6">
    <location>
        <begin position="388"/>
        <end position="410"/>
    </location>
</feature>
<dbReference type="GO" id="GO:0022857">
    <property type="term" value="F:transmembrane transporter activity"/>
    <property type="evidence" value="ECO:0007669"/>
    <property type="project" value="InterPro"/>
</dbReference>
<dbReference type="EMBL" id="JACGWL010000005">
    <property type="protein sequence ID" value="KAK4402820.1"/>
    <property type="molecule type" value="Genomic_DNA"/>
</dbReference>
<reference evidence="8" key="2">
    <citation type="journal article" date="2024" name="Plant">
        <title>Genomic evolution and insights into agronomic trait innovations of Sesamum species.</title>
        <authorList>
            <person name="Miao H."/>
            <person name="Wang L."/>
            <person name="Qu L."/>
            <person name="Liu H."/>
            <person name="Sun Y."/>
            <person name="Le M."/>
            <person name="Wang Q."/>
            <person name="Wei S."/>
            <person name="Zheng Y."/>
            <person name="Lin W."/>
            <person name="Duan Y."/>
            <person name="Cao H."/>
            <person name="Xiong S."/>
            <person name="Wang X."/>
            <person name="Wei L."/>
            <person name="Li C."/>
            <person name="Ma Q."/>
            <person name="Ju M."/>
            <person name="Zhao R."/>
            <person name="Li G."/>
            <person name="Mu C."/>
            <person name="Tian Q."/>
            <person name="Mei H."/>
            <person name="Zhang T."/>
            <person name="Gao T."/>
            <person name="Zhang H."/>
        </authorList>
    </citation>
    <scope>NUCLEOTIDE SEQUENCE</scope>
    <source>
        <strain evidence="8">K16</strain>
    </source>
</reference>
<feature type="transmembrane region" description="Helical" evidence="6">
    <location>
        <begin position="173"/>
        <end position="193"/>
    </location>
</feature>
<organism evidence="8 9">
    <name type="scientific">Sesamum angolense</name>
    <dbReference type="NCBI Taxonomy" id="2727404"/>
    <lineage>
        <taxon>Eukaryota</taxon>
        <taxon>Viridiplantae</taxon>
        <taxon>Streptophyta</taxon>
        <taxon>Embryophyta</taxon>
        <taxon>Tracheophyta</taxon>
        <taxon>Spermatophyta</taxon>
        <taxon>Magnoliopsida</taxon>
        <taxon>eudicotyledons</taxon>
        <taxon>Gunneridae</taxon>
        <taxon>Pentapetalae</taxon>
        <taxon>asterids</taxon>
        <taxon>lamiids</taxon>
        <taxon>Lamiales</taxon>
        <taxon>Pedaliaceae</taxon>
        <taxon>Sesamum</taxon>
    </lineage>
</organism>
<name>A0AAE1X005_9LAMI</name>
<feature type="transmembrane region" description="Helical" evidence="6">
    <location>
        <begin position="205"/>
        <end position="226"/>
    </location>
</feature>
<sequence>MESSLPFMGMVLAVTALATNMIISKMAMNNGTSFFILSVYSNALATLILFPCGFLFHRSKRPPLTFPILCRIFLLACFGCLADIGSYAGINNSSPTLGTELLNLVPGFTYILAIIFRMEGLNLRRTSDLSKSLGTLVSIAGASIVTLYKGPAIMNKTLTLGSSALFSPSQQNWVLGGVLLAIAAFLTAAWSIVQTWILKIYPAEMIIVAVYCLFVTAQSTLVALIAEKKMRYIYCITWRDILGNHQHNISTLHDVVVPLEDWPTFCSLFNPLTIVISVVIGVVFLHEVLYFGSVAGALILVCGFYAVIWGKAKESKMNMSAEASNVESTSHETPLSAEGSGDFWEEMETRQWPWIQSSLPFMGMVSSIVAFATSTIISKMAMSKGVSFYILTLYSNGLATLILFPTAFLIHRSKRPPLSFPVLFRIFLLASFG</sequence>
<comment type="subcellular location">
    <subcellularLocation>
        <location evidence="1">Membrane</location>
        <topology evidence="1">Multi-pass membrane protein</topology>
    </subcellularLocation>
</comment>
<feature type="transmembrane region" description="Helical" evidence="6">
    <location>
        <begin position="7"/>
        <end position="28"/>
    </location>
</feature>
<feature type="transmembrane region" description="Helical" evidence="6">
    <location>
        <begin position="289"/>
        <end position="309"/>
    </location>
</feature>
<dbReference type="InterPro" id="IPR000620">
    <property type="entry name" value="EamA_dom"/>
</dbReference>
<dbReference type="InterPro" id="IPR037185">
    <property type="entry name" value="EmrE-like"/>
</dbReference>
<evidence type="ECO:0000256" key="5">
    <source>
        <dbReference type="ARBA" id="ARBA00023136"/>
    </source>
</evidence>
<evidence type="ECO:0000256" key="3">
    <source>
        <dbReference type="ARBA" id="ARBA00022692"/>
    </source>
</evidence>
<evidence type="ECO:0000256" key="6">
    <source>
        <dbReference type="SAM" id="Phobius"/>
    </source>
</evidence>
<evidence type="ECO:0000259" key="7">
    <source>
        <dbReference type="Pfam" id="PF00892"/>
    </source>
</evidence>